<comment type="catalytic activity">
    <reaction evidence="7">
        <text>ITP + H2O = IMP + diphosphate + H(+)</text>
        <dbReference type="Rhea" id="RHEA:29399"/>
        <dbReference type="ChEBI" id="CHEBI:15377"/>
        <dbReference type="ChEBI" id="CHEBI:15378"/>
        <dbReference type="ChEBI" id="CHEBI:33019"/>
        <dbReference type="ChEBI" id="CHEBI:58053"/>
        <dbReference type="ChEBI" id="CHEBI:61402"/>
        <dbReference type="EC" id="3.6.1.66"/>
    </reaction>
</comment>
<feature type="binding site" evidence="7">
    <location>
        <begin position="151"/>
        <end position="154"/>
    </location>
    <ligand>
        <name>substrate</name>
    </ligand>
</feature>
<protein>
    <recommendedName>
        <fullName evidence="7">dITP/XTP pyrophosphatase</fullName>
        <ecNumber evidence="7">3.6.1.66</ecNumber>
    </recommendedName>
    <alternativeName>
        <fullName evidence="7">Non-canonical purine NTP pyrophosphatase</fullName>
    </alternativeName>
    <alternativeName>
        <fullName evidence="7">Non-standard purine NTP pyrophosphatase</fullName>
    </alternativeName>
    <alternativeName>
        <fullName evidence="7">Nucleoside-triphosphate diphosphatase</fullName>
    </alternativeName>
    <alternativeName>
        <fullName evidence="7">Nucleoside-triphosphate pyrophosphatase</fullName>
        <shortName evidence="7">NTPase</shortName>
    </alternativeName>
</protein>
<feature type="binding site" evidence="7">
    <location>
        <position position="70"/>
    </location>
    <ligand>
        <name>substrate</name>
    </ligand>
</feature>
<evidence type="ECO:0000256" key="3">
    <source>
        <dbReference type="ARBA" id="ARBA00022741"/>
    </source>
</evidence>
<feature type="binding site" evidence="7">
    <location>
        <position position="174"/>
    </location>
    <ligand>
        <name>substrate</name>
    </ligand>
</feature>
<feature type="binding site" evidence="7">
    <location>
        <begin position="8"/>
        <end position="13"/>
    </location>
    <ligand>
        <name>substrate</name>
    </ligand>
</feature>
<evidence type="ECO:0000256" key="8">
    <source>
        <dbReference type="RuleBase" id="RU003781"/>
    </source>
</evidence>
<evidence type="ECO:0000256" key="6">
    <source>
        <dbReference type="ARBA" id="ARBA00023080"/>
    </source>
</evidence>
<dbReference type="NCBIfam" id="TIGR00042">
    <property type="entry name" value="RdgB/HAM1 family non-canonical purine NTP pyrophosphatase"/>
    <property type="match status" value="1"/>
</dbReference>
<dbReference type="PANTHER" id="PTHR11067">
    <property type="entry name" value="INOSINE TRIPHOSPHATE PYROPHOSPHATASE/HAM1 PROTEIN"/>
    <property type="match status" value="1"/>
</dbReference>
<organism evidence="9 10">
    <name type="scientific">Porphyromonas miyakawae</name>
    <dbReference type="NCBI Taxonomy" id="3137470"/>
    <lineage>
        <taxon>Bacteria</taxon>
        <taxon>Pseudomonadati</taxon>
        <taxon>Bacteroidota</taxon>
        <taxon>Bacteroidia</taxon>
        <taxon>Bacteroidales</taxon>
        <taxon>Porphyromonadaceae</taxon>
        <taxon>Porphyromonas</taxon>
    </lineage>
</organism>
<keyword evidence="5 7" id="KW-0460">Magnesium</keyword>
<evidence type="ECO:0000256" key="2">
    <source>
        <dbReference type="ARBA" id="ARBA00022723"/>
    </source>
</evidence>
<dbReference type="InterPro" id="IPR020922">
    <property type="entry name" value="dITP/XTP_pyrophosphatase"/>
</dbReference>
<dbReference type="HAMAP" id="MF_01405">
    <property type="entry name" value="Non_canon_purine_NTPase"/>
    <property type="match status" value="1"/>
</dbReference>
<sequence length="193" mass="21496">MHKLLFATFNRHKQEEAAAILAPVITLISPSEVNYKDSPEENADTVEGNALIKARHGYEQCGLPCFADDTALEVMQLNGAPGVHSARFAGLDHDDKANRQKLLAELSTFDQPHVARFRTVIAYIDPKGEEHLFEGIVEGRIINEERGTNGFGYDALFVPDGYSTTFAEMTDIEKNFVSHRARALAQFKSFLLQ</sequence>
<dbReference type="EC" id="3.6.1.66" evidence="7"/>
<evidence type="ECO:0000313" key="9">
    <source>
        <dbReference type="EMBL" id="GAB1251856.1"/>
    </source>
</evidence>
<comment type="catalytic activity">
    <reaction evidence="7">
        <text>XTP + H2O = XMP + diphosphate + H(+)</text>
        <dbReference type="Rhea" id="RHEA:28610"/>
        <dbReference type="ChEBI" id="CHEBI:15377"/>
        <dbReference type="ChEBI" id="CHEBI:15378"/>
        <dbReference type="ChEBI" id="CHEBI:33019"/>
        <dbReference type="ChEBI" id="CHEBI:57464"/>
        <dbReference type="ChEBI" id="CHEBI:61314"/>
        <dbReference type="EC" id="3.6.1.66"/>
    </reaction>
</comment>
<comment type="subunit">
    <text evidence="7">Homodimer.</text>
</comment>
<feature type="binding site" evidence="7">
    <location>
        <position position="40"/>
    </location>
    <ligand>
        <name>Mg(2+)</name>
        <dbReference type="ChEBI" id="CHEBI:18420"/>
    </ligand>
</feature>
<dbReference type="RefSeq" id="WP_411915673.1">
    <property type="nucleotide sequence ID" value="NZ_BAAFSF010000002.1"/>
</dbReference>
<gene>
    <name evidence="9" type="ORF">Tsumi_09610</name>
</gene>
<evidence type="ECO:0000256" key="7">
    <source>
        <dbReference type="HAMAP-Rule" id="MF_01405"/>
    </source>
</evidence>
<keyword evidence="6 7" id="KW-0546">Nucleotide metabolism</keyword>
<dbReference type="Proteomes" id="UP001628220">
    <property type="component" value="Unassembled WGS sequence"/>
</dbReference>
<name>A0ABQ0E2D7_9PORP</name>
<comment type="function">
    <text evidence="7">Pyrophosphatase that catalyzes the hydrolysis of nucleoside triphosphates to their monophosphate derivatives, with a high preference for the non-canonical purine nucleotides XTP (xanthosine triphosphate), dITP (deoxyinosine triphosphate) and ITP. Seems to function as a house-cleaning enzyme that removes non-canonical purine nucleotides from the nucleotide pool, thus preventing their incorporation into DNA/RNA and avoiding chromosomal lesions.</text>
</comment>
<evidence type="ECO:0000256" key="5">
    <source>
        <dbReference type="ARBA" id="ARBA00022842"/>
    </source>
</evidence>
<comment type="caution">
    <text evidence="9">The sequence shown here is derived from an EMBL/GenBank/DDBJ whole genome shotgun (WGS) entry which is preliminary data.</text>
</comment>
<proteinExistence type="inferred from homology"/>
<dbReference type="PANTHER" id="PTHR11067:SF9">
    <property type="entry name" value="INOSINE TRIPHOSPHATE PYROPHOSPHATASE"/>
    <property type="match status" value="1"/>
</dbReference>
<comment type="similarity">
    <text evidence="1 7 8">Belongs to the HAM1 NTPase family.</text>
</comment>
<dbReference type="EMBL" id="BAAFSF010000002">
    <property type="protein sequence ID" value="GAB1251856.1"/>
    <property type="molecule type" value="Genomic_DNA"/>
</dbReference>
<dbReference type="CDD" id="cd00515">
    <property type="entry name" value="HAM1"/>
    <property type="match status" value="1"/>
</dbReference>
<dbReference type="InterPro" id="IPR002637">
    <property type="entry name" value="RdgB/HAM1"/>
</dbReference>
<keyword evidence="4 7" id="KW-0378">Hydrolase</keyword>
<evidence type="ECO:0000256" key="1">
    <source>
        <dbReference type="ARBA" id="ARBA00008023"/>
    </source>
</evidence>
<dbReference type="Gene3D" id="3.90.950.10">
    <property type="match status" value="1"/>
</dbReference>
<reference evidence="9 10" key="1">
    <citation type="journal article" date="2025" name="Int. J. Syst. Evol. Microbiol.">
        <title>Desulfovibrio falkowii sp. nov., Porphyromonas miyakawae sp. nov., Mediterraneibacter flintii sp. nov. and Owariibacterium komagatae gen. nov., sp. nov., isolated from human faeces.</title>
        <authorList>
            <person name="Hamaguchi T."/>
            <person name="Ohara M."/>
            <person name="Hisatomi A."/>
            <person name="Sekiguchi K."/>
            <person name="Takeda J.I."/>
            <person name="Ueyama J."/>
            <person name="Ito M."/>
            <person name="Nishiwaki H."/>
            <person name="Ogi T."/>
            <person name="Hirayama M."/>
            <person name="Ohkuma M."/>
            <person name="Sakamoto M."/>
            <person name="Ohno K."/>
        </authorList>
    </citation>
    <scope>NUCLEOTIDE SEQUENCE [LARGE SCALE GENOMIC DNA]</scope>
    <source>
        <strain evidence="9 10">13CB11C</strain>
    </source>
</reference>
<evidence type="ECO:0000256" key="4">
    <source>
        <dbReference type="ARBA" id="ARBA00022801"/>
    </source>
</evidence>
<feature type="active site" description="Proton acceptor" evidence="7">
    <location>
        <position position="69"/>
    </location>
</feature>
<feature type="binding site" evidence="7">
    <location>
        <position position="69"/>
    </location>
    <ligand>
        <name>Mg(2+)</name>
        <dbReference type="ChEBI" id="CHEBI:18420"/>
    </ligand>
</feature>
<accession>A0ABQ0E2D7</accession>
<comment type="cofactor">
    <cofactor evidence="7">
        <name>Mg(2+)</name>
        <dbReference type="ChEBI" id="CHEBI:18420"/>
    </cofactor>
    <text evidence="7">Binds 1 Mg(2+) ion per subunit.</text>
</comment>
<feature type="binding site" evidence="7">
    <location>
        <begin position="179"/>
        <end position="180"/>
    </location>
    <ligand>
        <name>substrate</name>
    </ligand>
</feature>
<keyword evidence="3 7" id="KW-0547">Nucleotide-binding</keyword>
<comment type="catalytic activity">
    <reaction evidence="7">
        <text>dITP + H2O = dIMP + diphosphate + H(+)</text>
        <dbReference type="Rhea" id="RHEA:28342"/>
        <dbReference type="ChEBI" id="CHEBI:15377"/>
        <dbReference type="ChEBI" id="CHEBI:15378"/>
        <dbReference type="ChEBI" id="CHEBI:33019"/>
        <dbReference type="ChEBI" id="CHEBI:61194"/>
        <dbReference type="ChEBI" id="CHEBI:61382"/>
        <dbReference type="EC" id="3.6.1.66"/>
    </reaction>
</comment>
<evidence type="ECO:0000313" key="10">
    <source>
        <dbReference type="Proteomes" id="UP001628220"/>
    </source>
</evidence>
<keyword evidence="2 7" id="KW-0479">Metal-binding</keyword>
<dbReference type="Pfam" id="PF01725">
    <property type="entry name" value="Ham1p_like"/>
    <property type="match status" value="1"/>
</dbReference>
<dbReference type="InterPro" id="IPR029001">
    <property type="entry name" value="ITPase-like_fam"/>
</dbReference>
<keyword evidence="10" id="KW-1185">Reference proteome</keyword>
<dbReference type="SUPFAM" id="SSF52972">
    <property type="entry name" value="ITPase-like"/>
    <property type="match status" value="1"/>
</dbReference>